<dbReference type="InterPro" id="IPR010799">
    <property type="entry name" value="MlrC_C"/>
</dbReference>
<evidence type="ECO:0000313" key="4">
    <source>
        <dbReference type="EMBL" id="MBY8825246.1"/>
    </source>
</evidence>
<comment type="similarity">
    <text evidence="1">Belongs to the peptidase M81 family.</text>
</comment>
<gene>
    <name evidence="4" type="ORF">K7G82_23285</name>
</gene>
<reference evidence="4 5" key="1">
    <citation type="submission" date="2021-08" db="EMBL/GenBank/DDBJ databases">
        <authorList>
            <person name="Tuo L."/>
        </authorList>
    </citation>
    <scope>NUCLEOTIDE SEQUENCE [LARGE SCALE GENOMIC DNA]</scope>
    <source>
        <strain evidence="4 5">JCM 31229</strain>
    </source>
</reference>
<comment type="function">
    <text evidence="1">Involved in peptidolytic degradation of cyclic heptapeptide hepatotoxin microcystin (MC).</text>
</comment>
<keyword evidence="1" id="KW-0378">Hydrolase</keyword>
<proteinExistence type="inferred from homology"/>
<organism evidence="4 5">
    <name type="scientific">Sphingomonas colocasiae</name>
    <dbReference type="NCBI Taxonomy" id="1848973"/>
    <lineage>
        <taxon>Bacteria</taxon>
        <taxon>Pseudomonadati</taxon>
        <taxon>Pseudomonadota</taxon>
        <taxon>Alphaproteobacteria</taxon>
        <taxon>Sphingomonadales</taxon>
        <taxon>Sphingomonadaceae</taxon>
        <taxon>Sphingomonas</taxon>
    </lineage>
</organism>
<keyword evidence="5" id="KW-1185">Reference proteome</keyword>
<dbReference type="Pfam" id="PF07171">
    <property type="entry name" value="MlrC_C"/>
    <property type="match status" value="1"/>
</dbReference>
<evidence type="ECO:0000313" key="5">
    <source>
        <dbReference type="Proteomes" id="UP000706039"/>
    </source>
</evidence>
<sequence length="476" mass="50501">MKIYYGGLSTETNAFSPIPCGVEDFVDSGLLTTDRPDTDLVFEAVHAVGGTVTRGLNLIAQPAGPVIAAAYEALTRALIDDIAALGPFSGIILNLHGAMAAETVSDCEGDILRRVRALVGPGVFIGAVLDPHSHLTPAMLGHADVLIAYREYPHTDIADATAKLFDLCVRRLCLGIAMLPCVFDCAQIDIYYTAAAPMRDLLAELEQMEDDPEILSISIIHGFPWGDSADLGTKILVYVRSDIERGRALAADIGSRMIALRGKCGPKPLDAARAISIARELDGIVVMADIADNAGGGAPGDSTFLLKSLLQQPGPPSLIGAIWDPVSVGLAFKAGLGNRIALRIGGKVGASSGDPVDIVGEVVGLARDHRETAPGYGDVTIDFGDVAAIRIDTLTVVMSTLRSQVFSPAIFRAVGIAPEEMKIIAVKSTQHFRAGFDALADHVLYVDTPGALSLRFERLPYRHVPRTHWPRLESAA</sequence>
<dbReference type="InterPro" id="IPR009197">
    <property type="entry name" value="MlrC"/>
</dbReference>
<accession>A0ABS7PVF2</accession>
<dbReference type="Pfam" id="PF07364">
    <property type="entry name" value="DUF1485"/>
    <property type="match status" value="1"/>
</dbReference>
<evidence type="ECO:0000256" key="1">
    <source>
        <dbReference type="PIRNR" id="PIRNR012702"/>
    </source>
</evidence>
<keyword evidence="1" id="KW-0645">Protease</keyword>
<evidence type="ECO:0000259" key="3">
    <source>
        <dbReference type="Pfam" id="PF07364"/>
    </source>
</evidence>
<feature type="domain" description="Microcystin LR degradation protein MlrC C-terminal" evidence="2">
    <location>
        <begin position="287"/>
        <end position="463"/>
    </location>
</feature>
<protein>
    <recommendedName>
        <fullName evidence="1">Microcystinase C</fullName>
        <shortName evidence="1">MlrC</shortName>
    </recommendedName>
</protein>
<dbReference type="EMBL" id="JAINVV010000011">
    <property type="protein sequence ID" value="MBY8825246.1"/>
    <property type="molecule type" value="Genomic_DNA"/>
</dbReference>
<name>A0ABS7PVF2_9SPHN</name>
<dbReference type="Proteomes" id="UP000706039">
    <property type="component" value="Unassembled WGS sequence"/>
</dbReference>
<evidence type="ECO:0000259" key="2">
    <source>
        <dbReference type="Pfam" id="PF07171"/>
    </source>
</evidence>
<dbReference type="PIRSF" id="PIRSF012702">
    <property type="entry name" value="UCP012702"/>
    <property type="match status" value="1"/>
</dbReference>
<comment type="caution">
    <text evidence="4">The sequence shown here is derived from an EMBL/GenBank/DDBJ whole genome shotgun (WGS) entry which is preliminary data.</text>
</comment>
<dbReference type="RefSeq" id="WP_222992343.1">
    <property type="nucleotide sequence ID" value="NZ_JAINVV010000011.1"/>
</dbReference>
<keyword evidence="1" id="KW-0482">Metalloprotease</keyword>
<keyword evidence="1" id="KW-0479">Metal-binding</keyword>
<dbReference type="InterPro" id="IPR015995">
    <property type="entry name" value="MlrC_N"/>
</dbReference>
<comment type="cofactor">
    <cofactor evidence="1">
        <name>Zn(2+)</name>
        <dbReference type="ChEBI" id="CHEBI:29105"/>
    </cofactor>
    <text evidence="1">Binds 1 zinc ion per subunit.</text>
</comment>
<feature type="domain" description="Microcystin LR degradation protein MlrC N-terminal" evidence="3">
    <location>
        <begin position="2"/>
        <end position="278"/>
    </location>
</feature>